<evidence type="ECO:0000256" key="1">
    <source>
        <dbReference type="SAM" id="MobiDB-lite"/>
    </source>
</evidence>
<dbReference type="HOGENOM" id="CLU_816785_0_0_1"/>
<organism evidence="2 3">
    <name type="scientific">Thanatephorus cucumeris (strain AG1-IA)</name>
    <name type="common">Rice sheath blight fungus</name>
    <name type="synonym">Rhizoctonia solani</name>
    <dbReference type="NCBI Taxonomy" id="983506"/>
    <lineage>
        <taxon>Eukaryota</taxon>
        <taxon>Fungi</taxon>
        <taxon>Dikarya</taxon>
        <taxon>Basidiomycota</taxon>
        <taxon>Agaricomycotina</taxon>
        <taxon>Agaricomycetes</taxon>
        <taxon>Cantharellales</taxon>
        <taxon>Ceratobasidiaceae</taxon>
        <taxon>Rhizoctonia</taxon>
        <taxon>Rhizoctonia solani AG-1</taxon>
    </lineage>
</organism>
<evidence type="ECO:0000313" key="3">
    <source>
        <dbReference type="Proteomes" id="UP000011668"/>
    </source>
</evidence>
<evidence type="ECO:0000313" key="2">
    <source>
        <dbReference type="EMBL" id="ELU39965.1"/>
    </source>
</evidence>
<dbReference type="OrthoDB" id="5550090at2759"/>
<feature type="compositionally biased region" description="Polar residues" evidence="1">
    <location>
        <begin position="160"/>
        <end position="174"/>
    </location>
</feature>
<accession>L8WPP0</accession>
<feature type="compositionally biased region" description="Low complexity" evidence="1">
    <location>
        <begin position="247"/>
        <end position="256"/>
    </location>
</feature>
<name>L8WPP0_THACA</name>
<dbReference type="AlphaFoldDB" id="L8WPP0"/>
<gene>
    <name evidence="2" type="ORF">AG1IA_06005</name>
</gene>
<comment type="caution">
    <text evidence="2">The sequence shown here is derived from an EMBL/GenBank/DDBJ whole genome shotgun (WGS) entry which is preliminary data.</text>
</comment>
<proteinExistence type="predicted"/>
<sequence>MPRTRLQLYVLVDQDSRLSDVSRDLRSVTPTSTFPNMARGQPTTPVVVTVPRHASALISGDLVTEIKQLAESEGKQFANDHGGSSQSARSKAAVRVVSSEWNSLLISARASRGPQWDVGLQQYLVDKDSSLYFDPTPLAAANDSGSPTGEGPDGMDLTSGGPNMGNSETGTPITPKTGEDGSAPPFERRRTRGGENAITPPSTPSIRSPIPSTPNTARPPSKLGATPPLTADTSTPLSPSPQHAQYLTTSDLMSPLSPLPPGETPPVSPGVSRSGRGRARDLLRKHYGLGVAAATGSLRSKDPMDLDSPNFDAKAYYEHLITTATLPELLKKENELVQGE</sequence>
<feature type="compositionally biased region" description="Polar residues" evidence="1">
    <location>
        <begin position="231"/>
        <end position="246"/>
    </location>
</feature>
<dbReference type="EMBL" id="AFRT01001565">
    <property type="protein sequence ID" value="ELU39965.1"/>
    <property type="molecule type" value="Genomic_DNA"/>
</dbReference>
<protein>
    <submittedName>
        <fullName evidence="2">Vps51 domain-containing protein</fullName>
    </submittedName>
</protein>
<feature type="region of interest" description="Disordered" evidence="1">
    <location>
        <begin position="136"/>
        <end position="282"/>
    </location>
</feature>
<feature type="compositionally biased region" description="Pro residues" evidence="1">
    <location>
        <begin position="257"/>
        <end position="268"/>
    </location>
</feature>
<keyword evidence="3" id="KW-1185">Reference proteome</keyword>
<feature type="compositionally biased region" description="Low complexity" evidence="1">
    <location>
        <begin position="198"/>
        <end position="214"/>
    </location>
</feature>
<dbReference type="STRING" id="983506.L8WPP0"/>
<dbReference type="Proteomes" id="UP000011668">
    <property type="component" value="Unassembled WGS sequence"/>
</dbReference>
<reference evidence="2 3" key="1">
    <citation type="journal article" date="2013" name="Nat. Commun.">
        <title>The evolution and pathogenic mechanisms of the rice sheath blight pathogen.</title>
        <authorList>
            <person name="Zheng A."/>
            <person name="Lin R."/>
            <person name="Xu L."/>
            <person name="Qin P."/>
            <person name="Tang C."/>
            <person name="Ai P."/>
            <person name="Zhang D."/>
            <person name="Liu Y."/>
            <person name="Sun Z."/>
            <person name="Feng H."/>
            <person name="Wang Y."/>
            <person name="Chen Y."/>
            <person name="Liang X."/>
            <person name="Fu R."/>
            <person name="Li Q."/>
            <person name="Zhang J."/>
            <person name="Yu X."/>
            <person name="Xie Z."/>
            <person name="Ding L."/>
            <person name="Guan P."/>
            <person name="Tang J."/>
            <person name="Liang Y."/>
            <person name="Wang S."/>
            <person name="Deng Q."/>
            <person name="Li S."/>
            <person name="Zhu J."/>
            <person name="Wang L."/>
            <person name="Liu H."/>
            <person name="Li P."/>
        </authorList>
    </citation>
    <scope>NUCLEOTIDE SEQUENCE [LARGE SCALE GENOMIC DNA]</scope>
    <source>
        <strain evidence="3">AG-1 IA</strain>
    </source>
</reference>